<feature type="domain" description="Restriction endonuclease type IV Mrr" evidence="4">
    <location>
        <begin position="125"/>
        <end position="235"/>
    </location>
</feature>
<dbReference type="GO" id="GO:0009307">
    <property type="term" value="P:DNA restriction-modification system"/>
    <property type="evidence" value="ECO:0007669"/>
    <property type="project" value="InterPro"/>
</dbReference>
<dbReference type="Pfam" id="PF01396">
    <property type="entry name" value="Zn_ribbon_Top1"/>
    <property type="match status" value="1"/>
</dbReference>
<keyword evidence="2" id="KW-0812">Transmembrane</keyword>
<dbReference type="InterPro" id="IPR052906">
    <property type="entry name" value="Type_IV_Methyl-Rstrct_Enzyme"/>
</dbReference>
<dbReference type="InterPro" id="IPR013498">
    <property type="entry name" value="Topo_IA_Znf"/>
</dbReference>
<dbReference type="AlphaFoldDB" id="A0A9X4RMN8"/>
<comment type="caution">
    <text evidence="5">The sequence shown here is derived from an EMBL/GenBank/DDBJ whole genome shotgun (WGS) entry which is preliminary data.</text>
</comment>
<dbReference type="EC" id="3.1.21.-" evidence="5"/>
<dbReference type="SUPFAM" id="SSF52980">
    <property type="entry name" value="Restriction endonuclease-like"/>
    <property type="match status" value="1"/>
</dbReference>
<dbReference type="PANTHER" id="PTHR30015">
    <property type="entry name" value="MRR RESTRICTION SYSTEM PROTEIN"/>
    <property type="match status" value="1"/>
</dbReference>
<dbReference type="PANTHER" id="PTHR30015:SF7">
    <property type="entry name" value="TYPE IV METHYL-DIRECTED RESTRICTION ENZYME ECOKMRR"/>
    <property type="match status" value="1"/>
</dbReference>
<keyword evidence="5" id="KW-0255">Endonuclease</keyword>
<evidence type="ECO:0000313" key="6">
    <source>
        <dbReference type="Proteomes" id="UP001154240"/>
    </source>
</evidence>
<keyword evidence="5" id="KW-0378">Hydrolase</keyword>
<dbReference type="InterPro" id="IPR007560">
    <property type="entry name" value="Restrct_endonuc_IV_Mrr"/>
</dbReference>
<reference evidence="5" key="2">
    <citation type="submission" date="2022-10" db="EMBL/GenBank/DDBJ databases">
        <authorList>
            <person name="Aronson H.S."/>
        </authorList>
    </citation>
    <scope>NUCLEOTIDE SEQUENCE</scope>
    <source>
        <strain evidence="5">RS19-109</strain>
    </source>
</reference>
<evidence type="ECO:0000259" key="4">
    <source>
        <dbReference type="Pfam" id="PF04471"/>
    </source>
</evidence>
<evidence type="ECO:0000313" key="5">
    <source>
        <dbReference type="EMBL" id="MDG4476964.1"/>
    </source>
</evidence>
<dbReference type="SUPFAM" id="SSF57783">
    <property type="entry name" value="Zinc beta-ribbon"/>
    <property type="match status" value="1"/>
</dbReference>
<dbReference type="GO" id="GO:0015666">
    <property type="term" value="F:restriction endodeoxyribonuclease activity"/>
    <property type="evidence" value="ECO:0007669"/>
    <property type="project" value="TreeGrafter"/>
</dbReference>
<dbReference type="InterPro" id="IPR011856">
    <property type="entry name" value="tRNA_endonuc-like_dom_sf"/>
</dbReference>
<dbReference type="GO" id="GO:0003677">
    <property type="term" value="F:DNA binding"/>
    <property type="evidence" value="ECO:0007669"/>
    <property type="project" value="InterPro"/>
</dbReference>
<dbReference type="Pfam" id="PF04471">
    <property type="entry name" value="Mrr_cat"/>
    <property type="match status" value="1"/>
</dbReference>
<evidence type="ECO:0000256" key="1">
    <source>
        <dbReference type="SAM" id="MobiDB-lite"/>
    </source>
</evidence>
<dbReference type="Gene3D" id="3.40.1350.10">
    <property type="match status" value="1"/>
</dbReference>
<keyword evidence="2" id="KW-0472">Membrane</keyword>
<dbReference type="Gene3D" id="3.30.65.10">
    <property type="entry name" value="Bacterial Topoisomerase I, domain 1"/>
    <property type="match status" value="1"/>
</dbReference>
<reference evidence="5" key="1">
    <citation type="journal article" date="2022" name="bioRxiv">
        <title>Thiovibrio frasassiensisgen. nov., sp. nov., an autotrophic, elemental sulfur disproportionating bacterium isolated from sulfidic karst sediment, and proposal of Thiovibrionaceae fam. nov.</title>
        <authorList>
            <person name="Aronson H."/>
            <person name="Thomas C."/>
            <person name="Bhattacharyya M."/>
            <person name="Eckstein S."/>
            <person name="Jensen S."/>
            <person name="Barco R."/>
            <person name="Macalady J."/>
            <person name="Amend J."/>
        </authorList>
    </citation>
    <scope>NUCLEOTIDE SEQUENCE</scope>
    <source>
        <strain evidence="5">RS19-109</strain>
    </source>
</reference>
<dbReference type="InterPro" id="IPR011335">
    <property type="entry name" value="Restrct_endonuc-II-like"/>
</dbReference>
<proteinExistence type="predicted"/>
<feature type="transmembrane region" description="Helical" evidence="2">
    <location>
        <begin position="74"/>
        <end position="96"/>
    </location>
</feature>
<feature type="transmembrane region" description="Helical" evidence="2">
    <location>
        <begin position="35"/>
        <end position="54"/>
    </location>
</feature>
<evidence type="ECO:0000256" key="2">
    <source>
        <dbReference type="SAM" id="Phobius"/>
    </source>
</evidence>
<keyword evidence="6" id="KW-1185">Reference proteome</keyword>
<dbReference type="Proteomes" id="UP001154240">
    <property type="component" value="Unassembled WGS sequence"/>
</dbReference>
<feature type="domain" description="DNA topoisomerase type IA zn finger" evidence="3">
    <location>
        <begin position="270"/>
        <end position="307"/>
    </location>
</feature>
<dbReference type="GO" id="GO:0005694">
    <property type="term" value="C:chromosome"/>
    <property type="evidence" value="ECO:0007669"/>
    <property type="project" value="InterPro"/>
</dbReference>
<dbReference type="EMBL" id="JAPHEH010000001">
    <property type="protein sequence ID" value="MDG4476964.1"/>
    <property type="molecule type" value="Genomic_DNA"/>
</dbReference>
<evidence type="ECO:0000259" key="3">
    <source>
        <dbReference type="Pfam" id="PF01396"/>
    </source>
</evidence>
<protein>
    <submittedName>
        <fullName evidence="5">Restriction endonuclease</fullName>
        <ecNumber evidence="5">3.1.21.-</ecNumber>
    </submittedName>
</protein>
<keyword evidence="2" id="KW-1133">Transmembrane helix</keyword>
<feature type="region of interest" description="Disordered" evidence="1">
    <location>
        <begin position="246"/>
        <end position="267"/>
    </location>
</feature>
<name>A0A9X4RMN8_9BACT</name>
<accession>A0A9X4RMN8</accession>
<dbReference type="GO" id="GO:0003916">
    <property type="term" value="F:DNA topoisomerase activity"/>
    <property type="evidence" value="ECO:0007669"/>
    <property type="project" value="InterPro"/>
</dbReference>
<dbReference type="RefSeq" id="WP_307633929.1">
    <property type="nucleotide sequence ID" value="NZ_JAPHEH010000001.1"/>
</dbReference>
<keyword evidence="5" id="KW-0540">Nuclease</keyword>
<gene>
    <name evidence="5" type="ORF">OLX77_12445</name>
</gene>
<organism evidence="5 6">
    <name type="scientific">Thiovibrio frasassiensis</name>
    <dbReference type="NCBI Taxonomy" id="2984131"/>
    <lineage>
        <taxon>Bacteria</taxon>
        <taxon>Pseudomonadati</taxon>
        <taxon>Thermodesulfobacteriota</taxon>
        <taxon>Desulfobulbia</taxon>
        <taxon>Desulfobulbales</taxon>
        <taxon>Thiovibrionaceae</taxon>
        <taxon>Thiovibrio</taxon>
    </lineage>
</organism>
<dbReference type="GO" id="GO:0006265">
    <property type="term" value="P:DNA topological change"/>
    <property type="evidence" value="ECO:0007669"/>
    <property type="project" value="InterPro"/>
</dbReference>
<sequence length="309" mass="33446">MQLKNELGAGMARRRRQSGFEDLVEIASKFSWKTCLLLAVGSYIVLHAVTGITVDQPATVGNMGNVALNQLGVTVAVFAQMLLPLAFLFGAVLSFFKQRKNKQLYESIATHSPTETKSSALQAVERLTWQEFELLVGESFRRKGYTVKETGGGGADGGIDLEMSLNGQKYLVQCKQWKAFKVGVAVVREFFGVMVANGAKGGFVVTSGVFTDDAVSFAEDKNITLIDGGKLVKMINAALAAHPLEKKNVPPPGIKDTPRSNKETSASPFCPKCNNAMVKRTARQGANAGKEFWGCSQYPKCRSVVPITI</sequence>